<name>A0A9X6JJ20_BACUK</name>
<gene>
    <name evidence="3" type="ORF">BK769_31185</name>
</gene>
<dbReference type="Pfam" id="PF15607">
    <property type="entry name" value="Ntox44"/>
    <property type="match status" value="1"/>
</dbReference>
<evidence type="ECO:0000259" key="2">
    <source>
        <dbReference type="Pfam" id="PF15607"/>
    </source>
</evidence>
<feature type="domain" description="Bacterial toxin 44" evidence="2">
    <location>
        <begin position="81"/>
        <end position="174"/>
    </location>
</feature>
<reference evidence="3 4" key="1">
    <citation type="submission" date="2016-10" db="EMBL/GenBank/DDBJ databases">
        <title>Comparative genomics of Bacillus thuringiensis reveals a path to pathogens against multiple invertebrate hosts.</title>
        <authorList>
            <person name="Zheng J."/>
            <person name="Gao Q."/>
            <person name="Liu H."/>
            <person name="Peng D."/>
            <person name="Ruan L."/>
            <person name="Sun M."/>
        </authorList>
    </citation>
    <scope>NUCLEOTIDE SEQUENCE [LARGE SCALE GENOMIC DNA]</scope>
    <source>
        <strain evidence="3">BGSC 4W1</strain>
    </source>
</reference>
<comment type="caution">
    <text evidence="3">The sequence shown here is derived from an EMBL/GenBank/DDBJ whole genome shotgun (WGS) entry which is preliminary data.</text>
</comment>
<accession>A0A9X6JJ20</accession>
<keyword evidence="1" id="KW-0732">Signal</keyword>
<evidence type="ECO:0000256" key="1">
    <source>
        <dbReference type="SAM" id="SignalP"/>
    </source>
</evidence>
<dbReference type="Proteomes" id="UP000195087">
    <property type="component" value="Unassembled WGS sequence"/>
</dbReference>
<feature type="chain" id="PRO_5040815629" description="Bacterial toxin 44 domain-containing protein" evidence="1">
    <location>
        <begin position="37"/>
        <end position="190"/>
    </location>
</feature>
<organism evidence="3 4">
    <name type="scientific">Bacillus thuringiensis serovar kumamotoensis</name>
    <dbReference type="NCBI Taxonomy" id="132267"/>
    <lineage>
        <taxon>Bacteria</taxon>
        <taxon>Bacillati</taxon>
        <taxon>Bacillota</taxon>
        <taxon>Bacilli</taxon>
        <taxon>Bacillales</taxon>
        <taxon>Bacillaceae</taxon>
        <taxon>Bacillus</taxon>
        <taxon>Bacillus cereus group</taxon>
    </lineage>
</organism>
<proteinExistence type="predicted"/>
<evidence type="ECO:0000313" key="4">
    <source>
        <dbReference type="Proteomes" id="UP000195087"/>
    </source>
</evidence>
<dbReference type="EMBL" id="NFEH01000124">
    <property type="protein sequence ID" value="OTZ67116.1"/>
    <property type="molecule type" value="Genomic_DNA"/>
</dbReference>
<evidence type="ECO:0000313" key="3">
    <source>
        <dbReference type="EMBL" id="OTZ67116.1"/>
    </source>
</evidence>
<dbReference type="AlphaFoldDB" id="A0A9X6JJ20"/>
<protein>
    <recommendedName>
        <fullName evidence="2">Bacterial toxin 44 domain-containing protein</fullName>
    </recommendedName>
</protein>
<sequence>MFQNLPKGVLLMNKKFSFLFLLIMATCFGFSNSVFAAGTIPPNDLTTTFSYTLKRNALLISYQCEVDKKYGSYPSNTYSFFVNKHLDGGEWDYKSIYGSENTYIFDNRAMTGEDLGNMHFGYIGRALGLTTTQLLSHEEMNKIWSSQFVKDWSKGYFDEVKDRIWIMKGAQMWDNKTLPKPVSNIQIDSK</sequence>
<feature type="signal peptide" evidence="1">
    <location>
        <begin position="1"/>
        <end position="36"/>
    </location>
</feature>
<dbReference type="InterPro" id="IPR028946">
    <property type="entry name" value="Ntox44"/>
</dbReference>